<dbReference type="PROSITE" id="PS00675">
    <property type="entry name" value="SIGMA54_INTERACT_1"/>
    <property type="match status" value="1"/>
</dbReference>
<keyword evidence="9" id="KW-1185">Reference proteome</keyword>
<dbReference type="Proteomes" id="UP000032233">
    <property type="component" value="Unassembled WGS sequence"/>
</dbReference>
<dbReference type="Pfam" id="PF00158">
    <property type="entry name" value="Sigma54_activat"/>
    <property type="match status" value="1"/>
</dbReference>
<dbReference type="Gene3D" id="1.10.8.60">
    <property type="match status" value="1"/>
</dbReference>
<keyword evidence="1" id="KW-0547">Nucleotide-binding</keyword>
<dbReference type="Pfam" id="PF02954">
    <property type="entry name" value="HTH_8"/>
    <property type="match status" value="1"/>
</dbReference>
<dbReference type="AlphaFoldDB" id="A0A0D2GLQ7"/>
<dbReference type="SUPFAM" id="SSF46689">
    <property type="entry name" value="Homeodomain-like"/>
    <property type="match status" value="1"/>
</dbReference>
<keyword evidence="3" id="KW-0805">Transcription regulation</keyword>
<dbReference type="CDD" id="cd00009">
    <property type="entry name" value="AAA"/>
    <property type="match status" value="1"/>
</dbReference>
<dbReference type="Gene3D" id="3.40.50.300">
    <property type="entry name" value="P-loop containing nucleotide triphosphate hydrolases"/>
    <property type="match status" value="1"/>
</dbReference>
<evidence type="ECO:0000259" key="7">
    <source>
        <dbReference type="PROSITE" id="PS50110"/>
    </source>
</evidence>
<dbReference type="SUPFAM" id="SSF52540">
    <property type="entry name" value="P-loop containing nucleoside triphosphate hydrolases"/>
    <property type="match status" value="1"/>
</dbReference>
<dbReference type="InterPro" id="IPR058031">
    <property type="entry name" value="AAA_lid_NorR"/>
</dbReference>
<dbReference type="InterPro" id="IPR027417">
    <property type="entry name" value="P-loop_NTPase"/>
</dbReference>
<dbReference type="InParanoid" id="A0A0D2GLQ7"/>
<dbReference type="InterPro" id="IPR003593">
    <property type="entry name" value="AAA+_ATPase"/>
</dbReference>
<dbReference type="SMART" id="SM00448">
    <property type="entry name" value="REC"/>
    <property type="match status" value="1"/>
</dbReference>
<dbReference type="InterPro" id="IPR009057">
    <property type="entry name" value="Homeodomain-like_sf"/>
</dbReference>
<dbReference type="PRINTS" id="PR01590">
    <property type="entry name" value="HTHFIS"/>
</dbReference>
<dbReference type="InterPro" id="IPR025943">
    <property type="entry name" value="Sigma_54_int_dom_ATP-bd_2"/>
</dbReference>
<reference evidence="8 9" key="1">
    <citation type="submission" date="2013-11" db="EMBL/GenBank/DDBJ databases">
        <title>Metagenomic analysis of a methanogenic consortium involved in long chain n-alkane degradation.</title>
        <authorList>
            <person name="Davidova I.A."/>
            <person name="Callaghan A.V."/>
            <person name="Wawrik B."/>
            <person name="Pruitt S."/>
            <person name="Marks C."/>
            <person name="Duncan K.E."/>
            <person name="Suflita J.M."/>
        </authorList>
    </citation>
    <scope>NUCLEOTIDE SEQUENCE [LARGE SCALE GENOMIC DNA]</scope>
    <source>
        <strain evidence="8 9">SPR</strain>
    </source>
</reference>
<dbReference type="PROSITE" id="PS50045">
    <property type="entry name" value="SIGMA54_INTERACT_4"/>
    <property type="match status" value="1"/>
</dbReference>
<dbReference type="GO" id="GO:0005524">
    <property type="term" value="F:ATP binding"/>
    <property type="evidence" value="ECO:0007669"/>
    <property type="project" value="UniProtKB-KW"/>
</dbReference>
<dbReference type="PROSITE" id="PS50110">
    <property type="entry name" value="RESPONSE_REGULATORY"/>
    <property type="match status" value="1"/>
</dbReference>
<dbReference type="InterPro" id="IPR011006">
    <property type="entry name" value="CheY-like_superfamily"/>
</dbReference>
<dbReference type="PANTHER" id="PTHR32071:SF13">
    <property type="entry name" value="RESPONSE REGULATOR HSFA"/>
    <property type="match status" value="1"/>
</dbReference>
<evidence type="ECO:0000256" key="1">
    <source>
        <dbReference type="ARBA" id="ARBA00022741"/>
    </source>
</evidence>
<protein>
    <submittedName>
        <fullName evidence="8">Chemotaxis protein CheY</fullName>
    </submittedName>
</protein>
<proteinExistence type="predicted"/>
<evidence type="ECO:0000256" key="5">
    <source>
        <dbReference type="PROSITE-ProRule" id="PRU00169"/>
    </source>
</evidence>
<evidence type="ECO:0000313" key="9">
    <source>
        <dbReference type="Proteomes" id="UP000032233"/>
    </source>
</evidence>
<dbReference type="InterPro" id="IPR001789">
    <property type="entry name" value="Sig_transdc_resp-reg_receiver"/>
</dbReference>
<evidence type="ECO:0000256" key="2">
    <source>
        <dbReference type="ARBA" id="ARBA00022840"/>
    </source>
</evidence>
<dbReference type="GO" id="GO:0043565">
    <property type="term" value="F:sequence-specific DNA binding"/>
    <property type="evidence" value="ECO:0007669"/>
    <property type="project" value="InterPro"/>
</dbReference>
<dbReference type="Pfam" id="PF25601">
    <property type="entry name" value="AAA_lid_14"/>
    <property type="match status" value="1"/>
</dbReference>
<dbReference type="InterPro" id="IPR002078">
    <property type="entry name" value="Sigma_54_int"/>
</dbReference>
<sequence length="476" mass="53186">MKKKLYPAFKILLVDDEPPFLRSLSLTLERLGGINNVALCQDSRKVPEIIDQGGIGLIILDLNMPGLSGRDILEIISRDYPEIGVIIISGINLIENAVECVKLGAINYYVKTTEEDRLVRGISRAIQFIEMQQAHQEIRKRLLGKSLDHPEVFRRIVTNDKAMKSIFQYIESVAPSSQPILITGESGVGKELIAKACHELSGDDGPLVCVNVAGLDDTIFSDTLFGHVPGAYTSANHHRVGMIEKAAGGTLFLDEIGDLSIPSQIKLLRLLQNGEYYPLGSDKPKRLKSRIIVATHQDLEKKEAVGEFRKDFYYRLYTHHVDIPPLRNRKGDIQVLLNHFMEQASKAINKKIPTYPKELPTLLSNYNFPGNIRQLQSMVFDAVSTHKGGVLSLDSFKKKMGKMTYPVNLPIDEKEDRKCVFSQSEPLPNIRKVTDMLVLEAMHRAKGNQSIACRLIGISQPALSKRLKKLGQAGNR</sequence>
<dbReference type="PROSITE" id="PS00676">
    <property type="entry name" value="SIGMA54_INTERACT_2"/>
    <property type="match status" value="1"/>
</dbReference>
<dbReference type="GO" id="GO:0000160">
    <property type="term" value="P:phosphorelay signal transduction system"/>
    <property type="evidence" value="ECO:0007669"/>
    <property type="project" value="InterPro"/>
</dbReference>
<dbReference type="Gene3D" id="3.40.50.2300">
    <property type="match status" value="1"/>
</dbReference>
<dbReference type="STRING" id="1429043.X474_02790"/>
<evidence type="ECO:0000256" key="3">
    <source>
        <dbReference type="ARBA" id="ARBA00023015"/>
    </source>
</evidence>
<dbReference type="Gene3D" id="1.10.10.60">
    <property type="entry name" value="Homeodomain-like"/>
    <property type="match status" value="1"/>
</dbReference>
<dbReference type="EMBL" id="AZAC01000002">
    <property type="protein sequence ID" value="KIX15612.1"/>
    <property type="molecule type" value="Genomic_DNA"/>
</dbReference>
<keyword evidence="2" id="KW-0067">ATP-binding</keyword>
<dbReference type="RefSeq" id="WP_044346547.1">
    <property type="nucleotide sequence ID" value="NZ_AZAC01000002.1"/>
</dbReference>
<dbReference type="FunFam" id="3.40.50.300:FF:000006">
    <property type="entry name" value="DNA-binding transcriptional regulator NtrC"/>
    <property type="match status" value="1"/>
</dbReference>
<comment type="caution">
    <text evidence="8">The sequence shown here is derived from an EMBL/GenBank/DDBJ whole genome shotgun (WGS) entry which is preliminary data.</text>
</comment>
<keyword evidence="4" id="KW-0804">Transcription</keyword>
<accession>A0A0D2GLQ7</accession>
<gene>
    <name evidence="8" type="ORF">X474_02790</name>
</gene>
<keyword evidence="5" id="KW-0597">Phosphoprotein</keyword>
<evidence type="ECO:0000313" key="8">
    <source>
        <dbReference type="EMBL" id="KIX15612.1"/>
    </source>
</evidence>
<dbReference type="PANTHER" id="PTHR32071">
    <property type="entry name" value="TRANSCRIPTIONAL REGULATORY PROTEIN"/>
    <property type="match status" value="1"/>
</dbReference>
<dbReference type="SMART" id="SM00382">
    <property type="entry name" value="AAA"/>
    <property type="match status" value="1"/>
</dbReference>
<feature type="domain" description="Response regulatory" evidence="7">
    <location>
        <begin position="10"/>
        <end position="126"/>
    </location>
</feature>
<organism evidence="8 9">
    <name type="scientific">Dethiosulfatarculus sandiegensis</name>
    <dbReference type="NCBI Taxonomy" id="1429043"/>
    <lineage>
        <taxon>Bacteria</taxon>
        <taxon>Pseudomonadati</taxon>
        <taxon>Thermodesulfobacteriota</taxon>
        <taxon>Desulfarculia</taxon>
        <taxon>Desulfarculales</taxon>
        <taxon>Desulfarculaceae</taxon>
        <taxon>Dethiosulfatarculus</taxon>
    </lineage>
</organism>
<feature type="modified residue" description="4-aspartylphosphate" evidence="5">
    <location>
        <position position="61"/>
    </location>
</feature>
<dbReference type="GO" id="GO:0006355">
    <property type="term" value="P:regulation of DNA-templated transcription"/>
    <property type="evidence" value="ECO:0007669"/>
    <property type="project" value="InterPro"/>
</dbReference>
<dbReference type="PATRIC" id="fig|1429043.3.peg.583"/>
<dbReference type="OrthoDB" id="9814761at2"/>
<dbReference type="InterPro" id="IPR025662">
    <property type="entry name" value="Sigma_54_int_dom_ATP-bd_1"/>
</dbReference>
<name>A0A0D2GLQ7_9BACT</name>
<feature type="domain" description="Sigma-54 factor interaction" evidence="6">
    <location>
        <begin position="156"/>
        <end position="384"/>
    </location>
</feature>
<dbReference type="InterPro" id="IPR002197">
    <property type="entry name" value="HTH_Fis"/>
</dbReference>
<evidence type="ECO:0000256" key="4">
    <source>
        <dbReference type="ARBA" id="ARBA00023163"/>
    </source>
</evidence>
<evidence type="ECO:0000259" key="6">
    <source>
        <dbReference type="PROSITE" id="PS50045"/>
    </source>
</evidence>
<dbReference type="CDD" id="cd00156">
    <property type="entry name" value="REC"/>
    <property type="match status" value="1"/>
</dbReference>
<dbReference type="Pfam" id="PF00072">
    <property type="entry name" value="Response_reg"/>
    <property type="match status" value="1"/>
</dbReference>
<dbReference type="SUPFAM" id="SSF52172">
    <property type="entry name" value="CheY-like"/>
    <property type="match status" value="1"/>
</dbReference>